<dbReference type="InterPro" id="IPR051735">
    <property type="entry name" value="CFEM_domain"/>
</dbReference>
<evidence type="ECO:0000256" key="1">
    <source>
        <dbReference type="ARBA" id="ARBA00004609"/>
    </source>
</evidence>
<feature type="compositionally biased region" description="Low complexity" evidence="16">
    <location>
        <begin position="95"/>
        <end position="118"/>
    </location>
</feature>
<evidence type="ECO:0000256" key="9">
    <source>
        <dbReference type="ARBA" id="ARBA00022729"/>
    </source>
</evidence>
<evidence type="ECO:0000313" key="19">
    <source>
        <dbReference type="EMBL" id="KAK1763539.1"/>
    </source>
</evidence>
<gene>
    <name evidence="19" type="ORF">QBC33DRAFT_549268</name>
</gene>
<keyword evidence="6 15" id="KW-0349">Heme</keyword>
<feature type="disulfide bond" evidence="15">
    <location>
        <begin position="38"/>
        <end position="45"/>
    </location>
</feature>
<evidence type="ECO:0000256" key="6">
    <source>
        <dbReference type="ARBA" id="ARBA00022617"/>
    </source>
</evidence>
<comment type="caution">
    <text evidence="19">The sequence shown here is derived from an EMBL/GenBank/DDBJ whole genome shotgun (WGS) entry which is preliminary data.</text>
</comment>
<feature type="compositionally biased region" description="Polar residues" evidence="16">
    <location>
        <begin position="141"/>
        <end position="179"/>
    </location>
</feature>
<proteinExistence type="inferred from homology"/>
<keyword evidence="9 17" id="KW-0732">Signal</keyword>
<dbReference type="EMBL" id="MU839026">
    <property type="protein sequence ID" value="KAK1763539.1"/>
    <property type="molecule type" value="Genomic_DNA"/>
</dbReference>
<evidence type="ECO:0000256" key="17">
    <source>
        <dbReference type="SAM" id="SignalP"/>
    </source>
</evidence>
<comment type="similarity">
    <text evidence="3">Belongs to the RBT5 family.</text>
</comment>
<evidence type="ECO:0000256" key="14">
    <source>
        <dbReference type="ARBA" id="ARBA00023288"/>
    </source>
</evidence>
<keyword evidence="5" id="KW-0964">Secreted</keyword>
<dbReference type="GO" id="GO:0098552">
    <property type="term" value="C:side of membrane"/>
    <property type="evidence" value="ECO:0007669"/>
    <property type="project" value="UniProtKB-KW"/>
</dbReference>
<feature type="binding site" description="axial binding residue" evidence="15">
    <location>
        <position position="42"/>
    </location>
    <ligand>
        <name>heme</name>
        <dbReference type="ChEBI" id="CHEBI:30413"/>
    </ligand>
    <ligandPart>
        <name>Fe</name>
        <dbReference type="ChEBI" id="CHEBI:18248"/>
    </ligandPart>
</feature>
<dbReference type="PANTHER" id="PTHR37928:SF2">
    <property type="entry name" value="GPI ANCHORED CFEM DOMAIN PROTEIN (AFU_ORTHOLOGUE AFUA_6G10580)"/>
    <property type="match status" value="1"/>
</dbReference>
<keyword evidence="10 15" id="KW-0408">Iron</keyword>
<evidence type="ECO:0000256" key="2">
    <source>
        <dbReference type="ARBA" id="ARBA00004613"/>
    </source>
</evidence>
<evidence type="ECO:0000256" key="3">
    <source>
        <dbReference type="ARBA" id="ARBA00010031"/>
    </source>
</evidence>
<feature type="domain" description="CFEM" evidence="18">
    <location>
        <begin position="1"/>
        <end position="110"/>
    </location>
</feature>
<accession>A0AAJ0BS90</accession>
<dbReference type="PANTHER" id="PTHR37928">
    <property type="entry name" value="CFEM DOMAIN PROTEIN (AFU_ORTHOLOGUE AFUA_6G14090)"/>
    <property type="match status" value="1"/>
</dbReference>
<evidence type="ECO:0000256" key="16">
    <source>
        <dbReference type="SAM" id="MobiDB-lite"/>
    </source>
</evidence>
<keyword evidence="20" id="KW-1185">Reference proteome</keyword>
<feature type="compositionally biased region" description="Low complexity" evidence="16">
    <location>
        <begin position="128"/>
        <end position="140"/>
    </location>
</feature>
<evidence type="ECO:0000256" key="13">
    <source>
        <dbReference type="ARBA" id="ARBA00023180"/>
    </source>
</evidence>
<dbReference type="Proteomes" id="UP001244011">
    <property type="component" value="Unassembled WGS sequence"/>
</dbReference>
<dbReference type="GO" id="GO:0005886">
    <property type="term" value="C:plasma membrane"/>
    <property type="evidence" value="ECO:0007669"/>
    <property type="project" value="UniProtKB-SubCell"/>
</dbReference>
<keyword evidence="13" id="KW-0325">Glycoprotein</keyword>
<comment type="caution">
    <text evidence="15">Lacks conserved residue(s) required for the propagation of feature annotation.</text>
</comment>
<evidence type="ECO:0000256" key="12">
    <source>
        <dbReference type="ARBA" id="ARBA00023157"/>
    </source>
</evidence>
<reference evidence="19" key="1">
    <citation type="submission" date="2023-06" db="EMBL/GenBank/DDBJ databases">
        <title>Genome-scale phylogeny and comparative genomics of the fungal order Sordariales.</title>
        <authorList>
            <consortium name="Lawrence Berkeley National Laboratory"/>
            <person name="Hensen N."/>
            <person name="Bonometti L."/>
            <person name="Westerberg I."/>
            <person name="Brannstrom I.O."/>
            <person name="Guillou S."/>
            <person name="Cros-Aarteil S."/>
            <person name="Calhoun S."/>
            <person name="Haridas S."/>
            <person name="Kuo A."/>
            <person name="Mondo S."/>
            <person name="Pangilinan J."/>
            <person name="Riley R."/>
            <person name="Labutti K."/>
            <person name="Andreopoulos B."/>
            <person name="Lipzen A."/>
            <person name="Chen C."/>
            <person name="Yanf M."/>
            <person name="Daum C."/>
            <person name="Ng V."/>
            <person name="Clum A."/>
            <person name="Steindorff A."/>
            <person name="Ohm R."/>
            <person name="Martin F."/>
            <person name="Silar P."/>
            <person name="Natvig D."/>
            <person name="Lalanne C."/>
            <person name="Gautier V."/>
            <person name="Ament-Velasquez S.L."/>
            <person name="Kruys A."/>
            <person name="Hutchinson M.I."/>
            <person name="Powell A.J."/>
            <person name="Barry K."/>
            <person name="Miller A.N."/>
            <person name="Grigoriev I.V."/>
            <person name="Debuchy R."/>
            <person name="Gladieux P."/>
            <person name="Thoren M.H."/>
            <person name="Johannesson H."/>
        </authorList>
    </citation>
    <scope>NUCLEOTIDE SEQUENCE</scope>
    <source>
        <strain evidence="19">8032-3</strain>
    </source>
</reference>
<sequence>MKAAIFLAAAGVAVAQNLSGEPPCATSCIASAITAAGCDANDQGCACGPTQTAIAALAAPCLIKACTAASDLLAAQSVGAELCVEYSAGLNATATPTGAGTGSGTSVSATATGTSGSSSSGGSGTTTGSGSAPTGGSNSTVTSGQPSNTKSGSPSTAESPSGTNEPSGTNTAGGVPTESTNLAAAAKPLAIGALAALMAAIAAL</sequence>
<keyword evidence="14" id="KW-0449">Lipoprotein</keyword>
<comment type="subcellular location">
    <subcellularLocation>
        <location evidence="1">Cell membrane</location>
        <topology evidence="1">Lipid-anchor</topology>
        <topology evidence="1">GPI-anchor</topology>
    </subcellularLocation>
    <subcellularLocation>
        <location evidence="2">Secreted</location>
    </subcellularLocation>
</comment>
<evidence type="ECO:0000256" key="15">
    <source>
        <dbReference type="PROSITE-ProRule" id="PRU01356"/>
    </source>
</evidence>
<dbReference type="GO" id="GO:0005576">
    <property type="term" value="C:extracellular region"/>
    <property type="evidence" value="ECO:0007669"/>
    <property type="project" value="UniProtKB-SubCell"/>
</dbReference>
<keyword evidence="11" id="KW-0472">Membrane</keyword>
<dbReference type="GeneID" id="85312140"/>
<evidence type="ECO:0000256" key="11">
    <source>
        <dbReference type="ARBA" id="ARBA00023136"/>
    </source>
</evidence>
<evidence type="ECO:0000256" key="4">
    <source>
        <dbReference type="ARBA" id="ARBA00022475"/>
    </source>
</evidence>
<keyword evidence="4" id="KW-1003">Cell membrane</keyword>
<dbReference type="GO" id="GO:0046872">
    <property type="term" value="F:metal ion binding"/>
    <property type="evidence" value="ECO:0007669"/>
    <property type="project" value="UniProtKB-UniRule"/>
</dbReference>
<dbReference type="Pfam" id="PF05730">
    <property type="entry name" value="CFEM"/>
    <property type="match status" value="1"/>
</dbReference>
<evidence type="ECO:0000256" key="7">
    <source>
        <dbReference type="ARBA" id="ARBA00022622"/>
    </source>
</evidence>
<dbReference type="PROSITE" id="PS52012">
    <property type="entry name" value="CFEM"/>
    <property type="match status" value="1"/>
</dbReference>
<protein>
    <recommendedName>
        <fullName evidence="18">CFEM domain-containing protein</fullName>
    </recommendedName>
</protein>
<evidence type="ECO:0000256" key="8">
    <source>
        <dbReference type="ARBA" id="ARBA00022723"/>
    </source>
</evidence>
<feature type="region of interest" description="Disordered" evidence="16">
    <location>
        <begin position="95"/>
        <end position="179"/>
    </location>
</feature>
<evidence type="ECO:0000256" key="10">
    <source>
        <dbReference type="ARBA" id="ARBA00023004"/>
    </source>
</evidence>
<organism evidence="19 20">
    <name type="scientific">Phialemonium atrogriseum</name>
    <dbReference type="NCBI Taxonomy" id="1093897"/>
    <lineage>
        <taxon>Eukaryota</taxon>
        <taxon>Fungi</taxon>
        <taxon>Dikarya</taxon>
        <taxon>Ascomycota</taxon>
        <taxon>Pezizomycotina</taxon>
        <taxon>Sordariomycetes</taxon>
        <taxon>Sordariomycetidae</taxon>
        <taxon>Cephalothecales</taxon>
        <taxon>Cephalothecaceae</taxon>
        <taxon>Phialemonium</taxon>
    </lineage>
</organism>
<dbReference type="InterPro" id="IPR008427">
    <property type="entry name" value="Extracellular_membr_CFEM_dom"/>
</dbReference>
<dbReference type="RefSeq" id="XP_060279752.1">
    <property type="nucleotide sequence ID" value="XM_060428953.1"/>
</dbReference>
<name>A0AAJ0BS90_9PEZI</name>
<keyword evidence="12 15" id="KW-1015">Disulfide bond</keyword>
<evidence type="ECO:0000256" key="5">
    <source>
        <dbReference type="ARBA" id="ARBA00022525"/>
    </source>
</evidence>
<keyword evidence="8 15" id="KW-0479">Metal-binding</keyword>
<feature type="signal peptide" evidence="17">
    <location>
        <begin position="1"/>
        <end position="15"/>
    </location>
</feature>
<keyword evidence="7" id="KW-0336">GPI-anchor</keyword>
<feature type="chain" id="PRO_5042563757" description="CFEM domain-containing protein" evidence="17">
    <location>
        <begin position="16"/>
        <end position="204"/>
    </location>
</feature>
<dbReference type="AlphaFoldDB" id="A0AAJ0BS90"/>
<evidence type="ECO:0000259" key="18">
    <source>
        <dbReference type="PROSITE" id="PS52012"/>
    </source>
</evidence>
<evidence type="ECO:0000313" key="20">
    <source>
        <dbReference type="Proteomes" id="UP001244011"/>
    </source>
</evidence>